<evidence type="ECO:0000313" key="6">
    <source>
        <dbReference type="Proteomes" id="UP000563151"/>
    </source>
</evidence>
<dbReference type="PANTHER" id="PTHR35790:SF4">
    <property type="entry name" value="HTH-TYPE TRANSCRIPTIONAL REGULATOR PCHR"/>
    <property type="match status" value="1"/>
</dbReference>
<dbReference type="Proteomes" id="UP000563151">
    <property type="component" value="Unassembled WGS sequence"/>
</dbReference>
<evidence type="ECO:0000259" key="4">
    <source>
        <dbReference type="PROSITE" id="PS50995"/>
    </source>
</evidence>
<dbReference type="PANTHER" id="PTHR35790">
    <property type="entry name" value="HTH-TYPE TRANSCRIPTIONAL REGULATOR PCHR"/>
    <property type="match status" value="1"/>
</dbReference>
<keyword evidence="1" id="KW-0805">Transcription regulation</keyword>
<dbReference type="SMART" id="SM00347">
    <property type="entry name" value="HTH_MARR"/>
    <property type="match status" value="1"/>
</dbReference>
<comment type="caution">
    <text evidence="5">The sequence shown here is derived from an EMBL/GenBank/DDBJ whole genome shotgun (WGS) entry which is preliminary data.</text>
</comment>
<dbReference type="InterPro" id="IPR000835">
    <property type="entry name" value="HTH_MarR-typ"/>
</dbReference>
<organism evidence="5 6">
    <name type="scientific">Clostridium tetanomorphum</name>
    <dbReference type="NCBI Taxonomy" id="1553"/>
    <lineage>
        <taxon>Bacteria</taxon>
        <taxon>Bacillati</taxon>
        <taxon>Bacillota</taxon>
        <taxon>Clostridia</taxon>
        <taxon>Eubacteriales</taxon>
        <taxon>Clostridiaceae</taxon>
        <taxon>Clostridium</taxon>
    </lineage>
</organism>
<protein>
    <submittedName>
        <fullName evidence="5">MarR family transcriptional regulator</fullName>
    </submittedName>
</protein>
<accession>A0A923EC79</accession>
<dbReference type="PRINTS" id="PR00598">
    <property type="entry name" value="HTHMARR"/>
</dbReference>
<evidence type="ECO:0000256" key="2">
    <source>
        <dbReference type="ARBA" id="ARBA00023125"/>
    </source>
</evidence>
<dbReference type="InterPro" id="IPR011991">
    <property type="entry name" value="ArsR-like_HTH"/>
</dbReference>
<dbReference type="InterPro" id="IPR027395">
    <property type="entry name" value="WH_DNA-bd_dom"/>
</dbReference>
<dbReference type="Pfam" id="PF13601">
    <property type="entry name" value="HTH_34"/>
    <property type="match status" value="1"/>
</dbReference>
<dbReference type="Gene3D" id="1.10.10.10">
    <property type="entry name" value="Winged helix-like DNA-binding domain superfamily/Winged helix DNA-binding domain"/>
    <property type="match status" value="1"/>
</dbReference>
<feature type="domain" description="HTH marR-type" evidence="4">
    <location>
        <begin position="7"/>
        <end position="145"/>
    </location>
</feature>
<dbReference type="RefSeq" id="WP_035146084.1">
    <property type="nucleotide sequence ID" value="NZ_JAAZWO010000023.1"/>
</dbReference>
<keyword evidence="6" id="KW-1185">Reference proteome</keyword>
<dbReference type="GO" id="GO:0003700">
    <property type="term" value="F:DNA-binding transcription factor activity"/>
    <property type="evidence" value="ECO:0007669"/>
    <property type="project" value="InterPro"/>
</dbReference>
<dbReference type="InterPro" id="IPR036390">
    <property type="entry name" value="WH_DNA-bd_sf"/>
</dbReference>
<dbReference type="GO" id="GO:0046914">
    <property type="term" value="F:transition metal ion binding"/>
    <property type="evidence" value="ECO:0007669"/>
    <property type="project" value="InterPro"/>
</dbReference>
<keyword evidence="3" id="KW-0804">Transcription</keyword>
<dbReference type="SMART" id="SM00529">
    <property type="entry name" value="HTH_DTXR"/>
    <property type="match status" value="1"/>
</dbReference>
<proteinExistence type="predicted"/>
<dbReference type="InterPro" id="IPR036388">
    <property type="entry name" value="WH-like_DNA-bd_sf"/>
</dbReference>
<reference evidence="5 6" key="1">
    <citation type="submission" date="2020-04" db="EMBL/GenBank/DDBJ databases">
        <title>Genomic insights into acetone-butanol-ethanol (ABE) fermentation by sequencing solventogenic clostridia strains.</title>
        <authorList>
            <person name="Brown S."/>
        </authorList>
    </citation>
    <scope>NUCLEOTIDE SEQUENCE [LARGE SCALE GENOMIC DNA]</scope>
    <source>
        <strain evidence="5 6">DJ011</strain>
    </source>
</reference>
<dbReference type="CDD" id="cd00090">
    <property type="entry name" value="HTH_ARSR"/>
    <property type="match status" value="1"/>
</dbReference>
<dbReference type="PROSITE" id="PS50995">
    <property type="entry name" value="HTH_MARR_2"/>
    <property type="match status" value="1"/>
</dbReference>
<dbReference type="InterPro" id="IPR022689">
    <property type="entry name" value="Iron_dep_repressor"/>
</dbReference>
<dbReference type="InterPro" id="IPR052067">
    <property type="entry name" value="Metal_resp_HTH_trans_reg"/>
</dbReference>
<evidence type="ECO:0000256" key="3">
    <source>
        <dbReference type="ARBA" id="ARBA00023163"/>
    </source>
</evidence>
<evidence type="ECO:0000256" key="1">
    <source>
        <dbReference type="ARBA" id="ARBA00023015"/>
    </source>
</evidence>
<dbReference type="EMBL" id="JAAZWO010000023">
    <property type="protein sequence ID" value="MBC2399154.1"/>
    <property type="molecule type" value="Genomic_DNA"/>
</dbReference>
<sequence>MNKIDVISELPRQFLDTIEQFNISDKKARNFGTDNVLYLSEIHLIQYIGDSERLYVSEIARGLSITKGAVSQMVKKLEKKGYVEKILDSENKSRTLVRLTEKGKIAYLGHKEYHEYIDKLVISAIEGCSTQEVLVIKQFLKKMEENLK</sequence>
<gene>
    <name evidence="5" type="ORF">HGG79_15440</name>
</gene>
<evidence type="ECO:0000313" key="5">
    <source>
        <dbReference type="EMBL" id="MBC2399154.1"/>
    </source>
</evidence>
<dbReference type="SUPFAM" id="SSF46785">
    <property type="entry name" value="Winged helix' DNA-binding domain"/>
    <property type="match status" value="1"/>
</dbReference>
<keyword evidence="2" id="KW-0238">DNA-binding</keyword>
<dbReference type="GO" id="GO:0003677">
    <property type="term" value="F:DNA binding"/>
    <property type="evidence" value="ECO:0007669"/>
    <property type="project" value="UniProtKB-KW"/>
</dbReference>
<dbReference type="AlphaFoldDB" id="A0A923EC79"/>
<name>A0A923EC79_CLOTT</name>